<feature type="domain" description="CR-type" evidence="15">
    <location>
        <begin position="180"/>
        <end position="258"/>
    </location>
</feature>
<feature type="binding site" evidence="11">
    <location>
        <position position="249"/>
    </location>
    <ligand>
        <name>Zn(2+)</name>
        <dbReference type="ChEBI" id="CHEBI:29105"/>
        <label>1</label>
    </ligand>
</feature>
<keyword evidence="3 11" id="KW-0479">Metal-binding</keyword>
<dbReference type="GO" id="GO:0006260">
    <property type="term" value="P:DNA replication"/>
    <property type="evidence" value="ECO:0007669"/>
    <property type="project" value="UniProtKB-KW"/>
</dbReference>
<evidence type="ECO:0000256" key="4">
    <source>
        <dbReference type="ARBA" id="ARBA00022737"/>
    </source>
</evidence>
<feature type="compositionally biased region" description="Gly residues" evidence="13">
    <location>
        <begin position="409"/>
        <end position="419"/>
    </location>
</feature>
<dbReference type="InterPro" id="IPR008971">
    <property type="entry name" value="HSP40/DnaJ_pept-bd"/>
</dbReference>
<comment type="domain">
    <text evidence="11">The J domain is necessary and sufficient to stimulate DnaK ATPase activity. Zinc center 1 plays an important role in the autonomous, DnaK-independent chaperone activity of DnaJ. Zinc center 2 is essential for interaction with DnaK and for DnaJ activity.</text>
</comment>
<dbReference type="InterPro" id="IPR018253">
    <property type="entry name" value="DnaJ_domain_CS"/>
</dbReference>
<comment type="function">
    <text evidence="11">Participates actively in the response to hyperosmotic and heat shock by preventing the aggregation of stress-denatured proteins and by disaggregating proteins, also in an autonomous, DnaK-independent fashion. Unfolded proteins bind initially to DnaJ; upon interaction with the DnaJ-bound protein, DnaK hydrolyzes its bound ATP, resulting in the formation of a stable complex. GrpE releases ADP from DnaK; ATP binding to DnaK triggers the release of the substrate protein, thus completing the reaction cycle. Several rounds of ATP-dependent interactions between DnaJ, DnaK and GrpE are required for fully efficient folding. Also involved, together with DnaK and GrpE, in the DNA replication of plasmids through activation of initiation proteins.</text>
</comment>
<feature type="zinc finger region" description="CR-type" evidence="12">
    <location>
        <begin position="180"/>
        <end position="258"/>
    </location>
</feature>
<dbReference type="EMBL" id="LSRF01000058">
    <property type="protein sequence ID" value="KXP03303.1"/>
    <property type="molecule type" value="Genomic_DNA"/>
</dbReference>
<evidence type="ECO:0000313" key="17">
    <source>
        <dbReference type="EMBL" id="KXP03303.1"/>
    </source>
</evidence>
<dbReference type="HAMAP" id="MF_01152">
    <property type="entry name" value="DnaJ"/>
    <property type="match status" value="1"/>
</dbReference>
<evidence type="ECO:0000256" key="8">
    <source>
        <dbReference type="ARBA" id="ARBA00023186"/>
    </source>
</evidence>
<dbReference type="OrthoDB" id="9779889at2"/>
<sequence>MAQREWVEQDFYKELGVSSSASADEIKKAYRKLARELHPDANPGNTQAEERFKRVSEAHAVLSDPAKRKEYDETRRLFGAGRFGSGGSGGYGGGAGGFGSGGFGNAGGGSGGFSFSDIFDGAASGNGGGGGGGGFGDIFEGLFNRGGAAQGGPGPQATRPRRGSDLESEITLGFRDATLGVTTPITLTSPSPCTTCHGSGAKPGTSPRVCQSCNGSGLVSRNQGAFSFSEPCPDCRGTGSVIDDPCTDCNGTGVTVRTRTVNVKIPPGVKDGQRIRLAGQGQAGMRGAPSGDLFVTVQVKADEVFSRNGDDLLVTLPVSFSELALGATVTVPTLTQSVGVKIPAGTTDGRTLRVRGRGVPKRAGGHGDLLVKVQVAVPPSLDERAQEALRAYTEAERASGFDPRSGWAGAAGGASGPGA</sequence>
<feature type="repeat" description="CXXCXGXG motif" evidence="11">
    <location>
        <begin position="210"/>
        <end position="217"/>
    </location>
</feature>
<dbReference type="InterPro" id="IPR001305">
    <property type="entry name" value="HSP_DnaJ_Cys-rich_dom"/>
</dbReference>
<evidence type="ECO:0000259" key="15">
    <source>
        <dbReference type="PROSITE" id="PS51188"/>
    </source>
</evidence>
<dbReference type="AlphaFoldDB" id="A0A137ZYM4"/>
<dbReference type="PRINTS" id="PR00625">
    <property type="entry name" value="JDOMAIN"/>
</dbReference>
<dbReference type="GO" id="GO:0005737">
    <property type="term" value="C:cytoplasm"/>
    <property type="evidence" value="ECO:0007669"/>
    <property type="project" value="UniProtKB-SubCell"/>
</dbReference>
<keyword evidence="5 11" id="KW-0863">Zinc-finger</keyword>
<proteinExistence type="inferred from homology"/>
<dbReference type="STRING" id="239498.AXK60_15810"/>
<dbReference type="InterPro" id="IPR002939">
    <property type="entry name" value="DnaJ_C"/>
</dbReference>
<feature type="repeat" description="CXXCXGXG motif" evidence="11">
    <location>
        <begin position="232"/>
        <end position="239"/>
    </location>
</feature>
<dbReference type="EMBL" id="LSRE01000009">
    <property type="protein sequence ID" value="KXO99550.1"/>
    <property type="molecule type" value="Genomic_DNA"/>
</dbReference>
<evidence type="ECO:0000256" key="12">
    <source>
        <dbReference type="PROSITE-ProRule" id="PRU00546"/>
    </source>
</evidence>
<dbReference type="Gene3D" id="2.60.260.20">
    <property type="entry name" value="Urease metallochaperone UreE, N-terminal domain"/>
    <property type="match status" value="2"/>
</dbReference>
<feature type="domain" description="J" evidence="14">
    <location>
        <begin position="10"/>
        <end position="75"/>
    </location>
</feature>
<gene>
    <name evidence="11" type="primary">dnaJ</name>
    <name evidence="17" type="ORF">AXK60_15810</name>
    <name evidence="16" type="ORF">AXK61_17130</name>
</gene>
<evidence type="ECO:0000256" key="5">
    <source>
        <dbReference type="ARBA" id="ARBA00022771"/>
    </source>
</evidence>
<dbReference type="SUPFAM" id="SSF57938">
    <property type="entry name" value="DnaJ/Hsp40 cysteine-rich domain"/>
    <property type="match status" value="1"/>
</dbReference>
<dbReference type="Pfam" id="PF00684">
    <property type="entry name" value="DnaJ_CXXCXGXG"/>
    <property type="match status" value="1"/>
</dbReference>
<evidence type="ECO:0000313" key="18">
    <source>
        <dbReference type="Proteomes" id="UP000070258"/>
    </source>
</evidence>
<feature type="region of interest" description="Disordered" evidence="13">
    <location>
        <begin position="144"/>
        <end position="165"/>
    </location>
</feature>
<feature type="repeat" description="CXXCXGXG motif" evidence="11">
    <location>
        <begin position="193"/>
        <end position="200"/>
    </location>
</feature>
<dbReference type="Proteomes" id="UP000070409">
    <property type="component" value="Unassembled WGS sequence"/>
</dbReference>
<accession>A0A137ZYM4</accession>
<evidence type="ECO:0000313" key="19">
    <source>
        <dbReference type="Proteomes" id="UP000070409"/>
    </source>
</evidence>
<evidence type="ECO:0000259" key="14">
    <source>
        <dbReference type="PROSITE" id="PS50076"/>
    </source>
</evidence>
<protein>
    <recommendedName>
        <fullName evidence="10 11">Chaperone protein DnaJ</fullName>
    </recommendedName>
</protein>
<dbReference type="GO" id="GO:0005524">
    <property type="term" value="F:ATP binding"/>
    <property type="evidence" value="ECO:0007669"/>
    <property type="project" value="InterPro"/>
</dbReference>
<comment type="subunit">
    <text evidence="11">Homodimer.</text>
</comment>
<dbReference type="InterPro" id="IPR001623">
    <property type="entry name" value="DnaJ_domain"/>
</dbReference>
<dbReference type="NCBIfam" id="NF010872">
    <property type="entry name" value="PRK14279.1"/>
    <property type="match status" value="1"/>
</dbReference>
<dbReference type="FunFam" id="2.10.230.10:FF:000002">
    <property type="entry name" value="Molecular chaperone DnaJ"/>
    <property type="match status" value="1"/>
</dbReference>
<comment type="subcellular location">
    <subcellularLocation>
        <location evidence="11">Cytoplasm</location>
    </subcellularLocation>
</comment>
<feature type="repeat" description="CXXCXGXG motif" evidence="11">
    <location>
        <begin position="246"/>
        <end position="253"/>
    </location>
</feature>
<feature type="binding site" evidence="11">
    <location>
        <position position="235"/>
    </location>
    <ligand>
        <name>Zn(2+)</name>
        <dbReference type="ChEBI" id="CHEBI:29105"/>
        <label>2</label>
    </ligand>
</feature>
<dbReference type="Pfam" id="PF00226">
    <property type="entry name" value="DnaJ"/>
    <property type="match status" value="1"/>
</dbReference>
<keyword evidence="4 11" id="KW-0677">Repeat</keyword>
<keyword evidence="6 11" id="KW-0862">Zinc</keyword>
<comment type="similarity">
    <text evidence="9 11">Belongs to the DnaJ family.</text>
</comment>
<organism evidence="17 18">
    <name type="scientific">Tsukamurella pseudospumae</name>
    <dbReference type="NCBI Taxonomy" id="239498"/>
    <lineage>
        <taxon>Bacteria</taxon>
        <taxon>Bacillati</taxon>
        <taxon>Actinomycetota</taxon>
        <taxon>Actinomycetes</taxon>
        <taxon>Mycobacteriales</taxon>
        <taxon>Tsukamurellaceae</taxon>
        <taxon>Tsukamurella</taxon>
    </lineage>
</organism>
<dbReference type="PROSITE" id="PS51188">
    <property type="entry name" value="ZF_CR"/>
    <property type="match status" value="1"/>
</dbReference>
<dbReference type="CDD" id="cd06257">
    <property type="entry name" value="DnaJ"/>
    <property type="match status" value="1"/>
</dbReference>
<feature type="binding site" evidence="11">
    <location>
        <position position="232"/>
    </location>
    <ligand>
        <name>Zn(2+)</name>
        <dbReference type="ChEBI" id="CHEBI:29105"/>
        <label>2</label>
    </ligand>
</feature>
<keyword evidence="7 11" id="KW-0346">Stress response</keyword>
<evidence type="ECO:0000256" key="6">
    <source>
        <dbReference type="ARBA" id="ARBA00022833"/>
    </source>
</evidence>
<dbReference type="InterPro" id="IPR012724">
    <property type="entry name" value="DnaJ"/>
</dbReference>
<dbReference type="CDD" id="cd10719">
    <property type="entry name" value="DnaJ_zf"/>
    <property type="match status" value="1"/>
</dbReference>
<evidence type="ECO:0000313" key="16">
    <source>
        <dbReference type="EMBL" id="KXO99550.1"/>
    </source>
</evidence>
<feature type="binding site" evidence="11">
    <location>
        <position position="246"/>
    </location>
    <ligand>
        <name>Zn(2+)</name>
        <dbReference type="ChEBI" id="CHEBI:29105"/>
        <label>1</label>
    </ligand>
</feature>
<dbReference type="InterPro" id="IPR036410">
    <property type="entry name" value="HSP_DnaJ_Cys-rich_dom_sf"/>
</dbReference>
<reference evidence="18" key="2">
    <citation type="submission" date="2016-02" db="EMBL/GenBank/DDBJ databases">
        <authorList>
            <person name="Wen L."/>
            <person name="He K."/>
            <person name="Yang H."/>
        </authorList>
    </citation>
    <scope>NUCLEOTIDE SEQUENCE [LARGE SCALE GENOMIC DNA]</scope>
    <source>
        <strain evidence="18">JCM 15929</strain>
    </source>
</reference>
<dbReference type="GO" id="GO:0008270">
    <property type="term" value="F:zinc ion binding"/>
    <property type="evidence" value="ECO:0007669"/>
    <property type="project" value="UniProtKB-UniRule"/>
</dbReference>
<dbReference type="GO" id="GO:0042026">
    <property type="term" value="P:protein refolding"/>
    <property type="evidence" value="ECO:0007669"/>
    <property type="project" value="TreeGrafter"/>
</dbReference>
<dbReference type="Gene3D" id="1.10.287.110">
    <property type="entry name" value="DnaJ domain"/>
    <property type="match status" value="1"/>
</dbReference>
<dbReference type="Proteomes" id="UP000070258">
    <property type="component" value="Unassembled WGS sequence"/>
</dbReference>
<dbReference type="GO" id="GO:0009408">
    <property type="term" value="P:response to heat"/>
    <property type="evidence" value="ECO:0007669"/>
    <property type="project" value="InterPro"/>
</dbReference>
<feature type="binding site" evidence="11">
    <location>
        <position position="196"/>
    </location>
    <ligand>
        <name>Zn(2+)</name>
        <dbReference type="ChEBI" id="CHEBI:29105"/>
        <label>1</label>
    </ligand>
</feature>
<comment type="caution">
    <text evidence="17">The sequence shown here is derived from an EMBL/GenBank/DDBJ whole genome shotgun (WGS) entry which is preliminary data.</text>
</comment>
<name>A0A137ZYM4_9ACTN</name>
<feature type="binding site" evidence="11">
    <location>
        <position position="210"/>
    </location>
    <ligand>
        <name>Zn(2+)</name>
        <dbReference type="ChEBI" id="CHEBI:29105"/>
        <label>2</label>
    </ligand>
</feature>
<dbReference type="SUPFAM" id="SSF49493">
    <property type="entry name" value="HSP40/DnaJ peptide-binding domain"/>
    <property type="match status" value="2"/>
</dbReference>
<reference evidence="16 19" key="3">
    <citation type="submission" date="2016-02" db="EMBL/GenBank/DDBJ databases">
        <authorList>
            <person name="Teng J.L."/>
            <person name="Tang Y."/>
            <person name="Huang Y."/>
            <person name="Guo F."/>
            <person name="Wei W."/>
            <person name="Chen J.H."/>
            <person name="Wong S.Y."/>
            <person name="Lau S.K."/>
            <person name="Woo P.C."/>
        </authorList>
    </citation>
    <scope>NUCLEOTIDE SEQUENCE [LARGE SCALE GENOMIC DNA]</scope>
    <source>
        <strain evidence="16 19">JCM 13375</strain>
    </source>
</reference>
<keyword evidence="2 11" id="KW-0235">DNA replication</keyword>
<dbReference type="Gene3D" id="2.10.230.10">
    <property type="entry name" value="Heat shock protein DnaJ, cysteine-rich domain"/>
    <property type="match status" value="1"/>
</dbReference>
<feature type="binding site" evidence="11">
    <location>
        <position position="193"/>
    </location>
    <ligand>
        <name>Zn(2+)</name>
        <dbReference type="ChEBI" id="CHEBI:29105"/>
        <label>1</label>
    </ligand>
</feature>
<dbReference type="PANTHER" id="PTHR43096:SF54">
    <property type="entry name" value="CHAPERONE PROTEIN DNAJ 1"/>
    <property type="match status" value="1"/>
</dbReference>
<evidence type="ECO:0000256" key="13">
    <source>
        <dbReference type="SAM" id="MobiDB-lite"/>
    </source>
</evidence>
<dbReference type="GO" id="GO:0051082">
    <property type="term" value="F:unfolded protein binding"/>
    <property type="evidence" value="ECO:0007669"/>
    <property type="project" value="UniProtKB-UniRule"/>
</dbReference>
<dbReference type="PANTHER" id="PTHR43096">
    <property type="entry name" value="DNAJ HOMOLOG 1, MITOCHONDRIAL-RELATED"/>
    <property type="match status" value="1"/>
</dbReference>
<evidence type="ECO:0000256" key="2">
    <source>
        <dbReference type="ARBA" id="ARBA00022705"/>
    </source>
</evidence>
<dbReference type="PROSITE" id="PS50076">
    <property type="entry name" value="DNAJ_2"/>
    <property type="match status" value="1"/>
</dbReference>
<evidence type="ECO:0000256" key="3">
    <source>
        <dbReference type="ARBA" id="ARBA00022723"/>
    </source>
</evidence>
<evidence type="ECO:0000256" key="1">
    <source>
        <dbReference type="ARBA" id="ARBA00022490"/>
    </source>
</evidence>
<comment type="cofactor">
    <cofactor evidence="11">
        <name>Zn(2+)</name>
        <dbReference type="ChEBI" id="CHEBI:29105"/>
    </cofactor>
    <text evidence="11">Binds 2 Zn(2+) ions per monomer.</text>
</comment>
<keyword evidence="19" id="KW-1185">Reference proteome</keyword>
<feature type="binding site" evidence="11">
    <location>
        <position position="213"/>
    </location>
    <ligand>
        <name>Zn(2+)</name>
        <dbReference type="ChEBI" id="CHEBI:29105"/>
        <label>2</label>
    </ligand>
</feature>
<keyword evidence="1 11" id="KW-0963">Cytoplasm</keyword>
<dbReference type="SUPFAM" id="SSF46565">
    <property type="entry name" value="Chaperone J-domain"/>
    <property type="match status" value="1"/>
</dbReference>
<feature type="region of interest" description="Disordered" evidence="13">
    <location>
        <begin position="395"/>
        <end position="419"/>
    </location>
</feature>
<dbReference type="InterPro" id="IPR036869">
    <property type="entry name" value="J_dom_sf"/>
</dbReference>
<dbReference type="Pfam" id="PF01556">
    <property type="entry name" value="DnaJ_C"/>
    <property type="match status" value="1"/>
</dbReference>
<keyword evidence="8 11" id="KW-0143">Chaperone</keyword>
<evidence type="ECO:0000256" key="11">
    <source>
        <dbReference type="HAMAP-Rule" id="MF_01152"/>
    </source>
</evidence>
<reference evidence="17" key="1">
    <citation type="submission" date="2016-02" db="EMBL/GenBank/DDBJ databases">
        <authorList>
            <person name="Teng J.L."/>
            <person name="Yang Y."/>
            <person name="Huang Y."/>
            <person name="Guo F."/>
            <person name="Wei W."/>
            <person name="Chen J.H."/>
            <person name="Wong S.Y."/>
            <person name="Lau S.K."/>
            <person name="Woo P.C."/>
        </authorList>
    </citation>
    <scope>NUCLEOTIDE SEQUENCE</scope>
    <source>
        <strain evidence="17">JCM 15929</strain>
    </source>
</reference>
<dbReference type="FunFam" id="2.60.260.20:FF:000005">
    <property type="entry name" value="Chaperone protein dnaJ 1, mitochondrial"/>
    <property type="match status" value="1"/>
</dbReference>
<dbReference type="CDD" id="cd10747">
    <property type="entry name" value="DnaJ_C"/>
    <property type="match status" value="1"/>
</dbReference>
<dbReference type="PROSITE" id="PS00636">
    <property type="entry name" value="DNAJ_1"/>
    <property type="match status" value="1"/>
</dbReference>
<dbReference type="NCBIfam" id="TIGR02349">
    <property type="entry name" value="DnaJ_bact"/>
    <property type="match status" value="1"/>
</dbReference>
<dbReference type="RefSeq" id="WP_068573954.1">
    <property type="nucleotide sequence ID" value="NZ_LSRE01000009.1"/>
</dbReference>
<dbReference type="SMART" id="SM00271">
    <property type="entry name" value="DnaJ"/>
    <property type="match status" value="1"/>
</dbReference>
<evidence type="ECO:0000256" key="7">
    <source>
        <dbReference type="ARBA" id="ARBA00023016"/>
    </source>
</evidence>
<evidence type="ECO:0000256" key="10">
    <source>
        <dbReference type="ARBA" id="ARBA00067609"/>
    </source>
</evidence>
<dbReference type="GO" id="GO:0031072">
    <property type="term" value="F:heat shock protein binding"/>
    <property type="evidence" value="ECO:0007669"/>
    <property type="project" value="InterPro"/>
</dbReference>
<evidence type="ECO:0000256" key="9">
    <source>
        <dbReference type="ARBA" id="ARBA00061004"/>
    </source>
</evidence>